<organism evidence="3 4">
    <name type="scientific">Tetrapyrgos nigripes</name>
    <dbReference type="NCBI Taxonomy" id="182062"/>
    <lineage>
        <taxon>Eukaryota</taxon>
        <taxon>Fungi</taxon>
        <taxon>Dikarya</taxon>
        <taxon>Basidiomycota</taxon>
        <taxon>Agaricomycotina</taxon>
        <taxon>Agaricomycetes</taxon>
        <taxon>Agaricomycetidae</taxon>
        <taxon>Agaricales</taxon>
        <taxon>Marasmiineae</taxon>
        <taxon>Marasmiaceae</taxon>
        <taxon>Tetrapyrgos</taxon>
    </lineage>
</organism>
<evidence type="ECO:0000313" key="4">
    <source>
        <dbReference type="Proteomes" id="UP000559256"/>
    </source>
</evidence>
<dbReference type="AlphaFoldDB" id="A0A8H5CDT8"/>
<feature type="compositionally biased region" description="Low complexity" evidence="2">
    <location>
        <begin position="356"/>
        <end position="368"/>
    </location>
</feature>
<feature type="coiled-coil region" evidence="1">
    <location>
        <begin position="24"/>
        <end position="61"/>
    </location>
</feature>
<sequence length="376" mass="40861">MSFHQPSPAPSQDIVPGEQYRYALTNFRIAHEKVEQQRLQLEEQERQVAQLRARIALLEGGNAPQRFGRGTNTIDDFSIKNTASQLEKMINRWASDVVRNPRPGVSLPQICQAILSDIPTGHEVGIRYEGTSMQVQALLRHAISEAISEGTINCLIVTNSSDANIQLTRIHEHIFARDPTVACVWRRQTFSAAVEQCTPSMSQAILLEQIPELIQLLDPSISASSPLSSPNPNTQSPDRAIQSIMESAYDFSRMLHGSTVTSVSGGSGGDAFYRAFVPELGSALQPRQIELVKRCLKSERGEMDRVGATIFPGLVKVTRGAGSGEGQQGQPETIQTVVRRAQVICECALGGVSDNASSASSILSSSSPLPLPHGMH</sequence>
<gene>
    <name evidence="3" type="ORF">D9758_013293</name>
</gene>
<dbReference type="EMBL" id="JAACJM010000186">
    <property type="protein sequence ID" value="KAF5339241.1"/>
    <property type="molecule type" value="Genomic_DNA"/>
</dbReference>
<comment type="caution">
    <text evidence="3">The sequence shown here is derived from an EMBL/GenBank/DDBJ whole genome shotgun (WGS) entry which is preliminary data.</text>
</comment>
<evidence type="ECO:0000256" key="2">
    <source>
        <dbReference type="SAM" id="MobiDB-lite"/>
    </source>
</evidence>
<keyword evidence="1" id="KW-0175">Coiled coil</keyword>
<protein>
    <submittedName>
        <fullName evidence="3">Uncharacterized protein</fullName>
    </submittedName>
</protein>
<proteinExistence type="predicted"/>
<dbReference type="Proteomes" id="UP000559256">
    <property type="component" value="Unassembled WGS sequence"/>
</dbReference>
<evidence type="ECO:0000256" key="1">
    <source>
        <dbReference type="SAM" id="Coils"/>
    </source>
</evidence>
<evidence type="ECO:0000313" key="3">
    <source>
        <dbReference type="EMBL" id="KAF5339241.1"/>
    </source>
</evidence>
<reference evidence="3 4" key="1">
    <citation type="journal article" date="2020" name="ISME J.">
        <title>Uncovering the hidden diversity of litter-decomposition mechanisms in mushroom-forming fungi.</title>
        <authorList>
            <person name="Floudas D."/>
            <person name="Bentzer J."/>
            <person name="Ahren D."/>
            <person name="Johansson T."/>
            <person name="Persson P."/>
            <person name="Tunlid A."/>
        </authorList>
    </citation>
    <scope>NUCLEOTIDE SEQUENCE [LARGE SCALE GENOMIC DNA]</scope>
    <source>
        <strain evidence="3 4">CBS 291.85</strain>
    </source>
</reference>
<accession>A0A8H5CDT8</accession>
<keyword evidence="4" id="KW-1185">Reference proteome</keyword>
<dbReference type="OrthoDB" id="2538017at2759"/>
<name>A0A8H5CDT8_9AGAR</name>
<feature type="region of interest" description="Disordered" evidence="2">
    <location>
        <begin position="353"/>
        <end position="376"/>
    </location>
</feature>